<accession>A0A2P1QVE9</accession>
<dbReference type="AlphaFoldDB" id="A0A2P1QVE9"/>
<evidence type="ECO:0000313" key="2">
    <source>
        <dbReference type="EMBL" id="AVQ12888.1"/>
    </source>
</evidence>
<dbReference type="Proteomes" id="UP000033961">
    <property type="component" value="Chromosome I"/>
</dbReference>
<protein>
    <submittedName>
        <fullName evidence="2">Uncharacterized protein</fullName>
    </submittedName>
</protein>
<sequence length="75" mass="8532">MRKNAQFSVVVDRTQSYMTVFGIASVEINRSYLYHAYAFGSKSWKPKGKEKQKVGVSRLKKADSISKNPKRTGFV</sequence>
<dbReference type="EMBL" id="CP027843">
    <property type="protein sequence ID" value="AVQ12888.1"/>
    <property type="molecule type" value="Genomic_DNA"/>
</dbReference>
<feature type="region of interest" description="Disordered" evidence="1">
    <location>
        <begin position="44"/>
        <end position="75"/>
    </location>
</feature>
<reference evidence="2 3" key="1">
    <citation type="journal article" date="2015" name="Genome Announc.">
        <title>Draft Genome Sequences of Leptospira santarosai Strains U160, U164, and U233, Isolated from Asymptomatic Cattle.</title>
        <authorList>
            <person name="Kremer F.S."/>
            <person name="Eslabao M.R."/>
            <person name="Provisor M."/>
            <person name="Woloski R.D."/>
            <person name="Ramires O.V."/>
            <person name="Moreno L.Z."/>
            <person name="Moreno A.M."/>
            <person name="Hamond C."/>
            <person name="Lilenbaum W."/>
            <person name="Dellagostin O.A."/>
        </authorList>
    </citation>
    <scope>NUCLEOTIDE SEQUENCE [LARGE SCALE GENOMIC DNA]</scope>
    <source>
        <strain evidence="2 3">U160</strain>
    </source>
</reference>
<organism evidence="2 3">
    <name type="scientific">Leptospira santarosai</name>
    <dbReference type="NCBI Taxonomy" id="28183"/>
    <lineage>
        <taxon>Bacteria</taxon>
        <taxon>Pseudomonadati</taxon>
        <taxon>Spirochaetota</taxon>
        <taxon>Spirochaetia</taxon>
        <taxon>Leptospirales</taxon>
        <taxon>Leptospiraceae</taxon>
        <taxon>Leptospira</taxon>
    </lineage>
</organism>
<proteinExistence type="predicted"/>
<evidence type="ECO:0000256" key="1">
    <source>
        <dbReference type="SAM" id="MobiDB-lite"/>
    </source>
</evidence>
<gene>
    <name evidence="2" type="ORF">XB16_2577</name>
</gene>
<name>A0A2P1QVE9_9LEPT</name>
<evidence type="ECO:0000313" key="3">
    <source>
        <dbReference type="Proteomes" id="UP000033961"/>
    </source>
</evidence>